<reference evidence="2" key="1">
    <citation type="submission" date="2020-11" db="EMBL/GenBank/DDBJ databases">
        <authorList>
            <consortium name="DOE Joint Genome Institute"/>
            <person name="Ahrendt S."/>
            <person name="Riley R."/>
            <person name="Andreopoulos W."/>
            <person name="Labutti K."/>
            <person name="Pangilinan J."/>
            <person name="Ruiz-Duenas F.J."/>
            <person name="Barrasa J.M."/>
            <person name="Sanchez-Garcia M."/>
            <person name="Camarero S."/>
            <person name="Miyauchi S."/>
            <person name="Serrano A."/>
            <person name="Linde D."/>
            <person name="Babiker R."/>
            <person name="Drula E."/>
            <person name="Ayuso-Fernandez I."/>
            <person name="Pacheco R."/>
            <person name="Padilla G."/>
            <person name="Ferreira P."/>
            <person name="Barriuso J."/>
            <person name="Kellner H."/>
            <person name="Castanera R."/>
            <person name="Alfaro M."/>
            <person name="Ramirez L."/>
            <person name="Pisabarro A.G."/>
            <person name="Kuo A."/>
            <person name="Tritt A."/>
            <person name="Lipzen A."/>
            <person name="He G."/>
            <person name="Yan M."/>
            <person name="Ng V."/>
            <person name="Cullen D."/>
            <person name="Martin F."/>
            <person name="Rosso M.-N."/>
            <person name="Henrissat B."/>
            <person name="Hibbett D."/>
            <person name="Martinez A.T."/>
            <person name="Grigoriev I.V."/>
        </authorList>
    </citation>
    <scope>NUCLEOTIDE SEQUENCE</scope>
    <source>
        <strain evidence="2">CBS 506.95</strain>
    </source>
</reference>
<organism evidence="2 3">
    <name type="scientific">Crepidotus variabilis</name>
    <dbReference type="NCBI Taxonomy" id="179855"/>
    <lineage>
        <taxon>Eukaryota</taxon>
        <taxon>Fungi</taxon>
        <taxon>Dikarya</taxon>
        <taxon>Basidiomycota</taxon>
        <taxon>Agaricomycotina</taxon>
        <taxon>Agaricomycetes</taxon>
        <taxon>Agaricomycetidae</taxon>
        <taxon>Agaricales</taxon>
        <taxon>Agaricineae</taxon>
        <taxon>Crepidotaceae</taxon>
        <taxon>Crepidotus</taxon>
    </lineage>
</organism>
<name>A0A9P6E953_9AGAR</name>
<sequence>MAAETEHTRTPCDGAAVVERHDMYYFNFVVFQVQTTLFSVPKNGFLDSNPSFFDKFAPNKSIYVAANDVEPIELKDVTAEDFKGLLLVIYPFKRTAETYEEWLGALDLATRWDLADIRSKAIEALSKLNSSNKKSSVEIILLAKKYRIREWLVDSYVKLVQRDDLSLKTLREQEPEDEALDWETTSRLFSAHLELIQMGPSHSNCRKCAEGKWFCIDCCHLPVTQNRIKAEVLSAFADELAAFPCPDVAALPSNQKTENLELPPPNHPTWPPSLADTGEGICFRPKSAKSKRATLQRSGWGNSSGMPDVTKPKRPSFRGWGMSFNDGISSNDDED</sequence>
<feature type="compositionally biased region" description="Polar residues" evidence="1">
    <location>
        <begin position="295"/>
        <end position="305"/>
    </location>
</feature>
<proteinExistence type="predicted"/>
<dbReference type="Gene3D" id="3.30.710.10">
    <property type="entry name" value="Potassium Channel Kv1.1, Chain A"/>
    <property type="match status" value="1"/>
</dbReference>
<dbReference type="InterPro" id="IPR011333">
    <property type="entry name" value="SKP1/BTB/POZ_sf"/>
</dbReference>
<evidence type="ECO:0000313" key="2">
    <source>
        <dbReference type="EMBL" id="KAF9525023.1"/>
    </source>
</evidence>
<dbReference type="OrthoDB" id="2593747at2759"/>
<accession>A0A9P6E953</accession>
<evidence type="ECO:0008006" key="4">
    <source>
        <dbReference type="Google" id="ProtNLM"/>
    </source>
</evidence>
<keyword evidence="3" id="KW-1185">Reference proteome</keyword>
<feature type="region of interest" description="Disordered" evidence="1">
    <location>
        <begin position="289"/>
        <end position="335"/>
    </location>
</feature>
<evidence type="ECO:0000256" key="1">
    <source>
        <dbReference type="SAM" id="MobiDB-lite"/>
    </source>
</evidence>
<feature type="compositionally biased region" description="Polar residues" evidence="1">
    <location>
        <begin position="326"/>
        <end position="335"/>
    </location>
</feature>
<dbReference type="Proteomes" id="UP000807306">
    <property type="component" value="Unassembled WGS sequence"/>
</dbReference>
<evidence type="ECO:0000313" key="3">
    <source>
        <dbReference type="Proteomes" id="UP000807306"/>
    </source>
</evidence>
<dbReference type="EMBL" id="MU157890">
    <property type="protein sequence ID" value="KAF9525023.1"/>
    <property type="molecule type" value="Genomic_DNA"/>
</dbReference>
<comment type="caution">
    <text evidence="2">The sequence shown here is derived from an EMBL/GenBank/DDBJ whole genome shotgun (WGS) entry which is preliminary data.</text>
</comment>
<protein>
    <recommendedName>
        <fullName evidence="4">BTB domain-containing protein</fullName>
    </recommendedName>
</protein>
<dbReference type="AlphaFoldDB" id="A0A9P6E953"/>
<gene>
    <name evidence="2" type="ORF">CPB83DRAFT_772926</name>
</gene>